<dbReference type="EMBL" id="SSFD01000392">
    <property type="protein sequence ID" value="TXH78384.1"/>
    <property type="molecule type" value="Genomic_DNA"/>
</dbReference>
<dbReference type="Gene3D" id="2.60.120.620">
    <property type="entry name" value="q2cbj1_9rhob like domain"/>
    <property type="match status" value="1"/>
</dbReference>
<name>A0A5C7S3C9_THASP</name>
<dbReference type="InterPro" id="IPR008775">
    <property type="entry name" value="Phytyl_CoA_dOase-like"/>
</dbReference>
<comment type="cofactor">
    <cofactor evidence="1">
        <name>Fe(2+)</name>
        <dbReference type="ChEBI" id="CHEBI:29033"/>
    </cofactor>
</comment>
<organism evidence="2 3">
    <name type="scientific">Thauera aminoaromatica</name>
    <dbReference type="NCBI Taxonomy" id="164330"/>
    <lineage>
        <taxon>Bacteria</taxon>
        <taxon>Pseudomonadati</taxon>
        <taxon>Pseudomonadota</taxon>
        <taxon>Betaproteobacteria</taxon>
        <taxon>Rhodocyclales</taxon>
        <taxon>Zoogloeaceae</taxon>
        <taxon>Thauera</taxon>
    </lineage>
</organism>
<dbReference type="RefSeq" id="WP_276662648.1">
    <property type="nucleotide sequence ID" value="NZ_SSFD01000392.1"/>
</dbReference>
<dbReference type="GO" id="GO:0016706">
    <property type="term" value="F:2-oxoglutarate-dependent dioxygenase activity"/>
    <property type="evidence" value="ECO:0007669"/>
    <property type="project" value="UniProtKB-ARBA"/>
</dbReference>
<dbReference type="Proteomes" id="UP000321192">
    <property type="component" value="Unassembled WGS sequence"/>
</dbReference>
<evidence type="ECO:0000313" key="2">
    <source>
        <dbReference type="EMBL" id="TXH78384.1"/>
    </source>
</evidence>
<dbReference type="AlphaFoldDB" id="A0A5C7S3C9"/>
<reference evidence="2 3" key="1">
    <citation type="submission" date="2018-09" db="EMBL/GenBank/DDBJ databases">
        <title>Metagenome Assembled Genomes from an Advanced Water Purification Facility.</title>
        <authorList>
            <person name="Stamps B.W."/>
            <person name="Spear J.R."/>
        </authorList>
    </citation>
    <scope>NUCLEOTIDE SEQUENCE [LARGE SCALE GENOMIC DNA]</scope>
    <source>
        <strain evidence="2">Bin_27_1</strain>
    </source>
</reference>
<gene>
    <name evidence="2" type="ORF">E6Q80_22840</name>
</gene>
<dbReference type="SUPFAM" id="SSF51197">
    <property type="entry name" value="Clavaminate synthase-like"/>
    <property type="match status" value="1"/>
</dbReference>
<dbReference type="GO" id="GO:0005506">
    <property type="term" value="F:iron ion binding"/>
    <property type="evidence" value="ECO:0007669"/>
    <property type="project" value="UniProtKB-ARBA"/>
</dbReference>
<sequence>MNPQHYASNGYARLSSAIDAGAAHAAARWIVDNRTRVEVPHTLDALDRRNQLPIKLRRLWDCDPDFWSGFVMRSGVLEVASRWLGEEFLLIRSAAFIKYPGSRATVGWHCDEHLWGYECEAGLTVWIPLTLVPPQSGCLQFIPGSHLRPPGRLYWDIRHPYHKVMDVTGFEPPVSVPVEVGDCIVMDKRTVHASGPNQSGAERIGLVFAFARCAPERLTESAVGITRGGCFHAVPAGGSSESEHGVERH</sequence>
<proteinExistence type="predicted"/>
<dbReference type="PANTHER" id="PTHR20883">
    <property type="entry name" value="PHYTANOYL-COA DIOXYGENASE DOMAIN CONTAINING 1"/>
    <property type="match status" value="1"/>
</dbReference>
<protein>
    <recommendedName>
        <fullName evidence="4">Phytanoyl-CoA dioxygenase family protein</fullName>
    </recommendedName>
</protein>
<dbReference type="Pfam" id="PF05721">
    <property type="entry name" value="PhyH"/>
    <property type="match status" value="1"/>
</dbReference>
<evidence type="ECO:0008006" key="4">
    <source>
        <dbReference type="Google" id="ProtNLM"/>
    </source>
</evidence>
<evidence type="ECO:0000313" key="3">
    <source>
        <dbReference type="Proteomes" id="UP000321192"/>
    </source>
</evidence>
<accession>A0A5C7S3C9</accession>
<evidence type="ECO:0000256" key="1">
    <source>
        <dbReference type="ARBA" id="ARBA00001954"/>
    </source>
</evidence>
<dbReference type="PANTHER" id="PTHR20883:SF48">
    <property type="entry name" value="ECTOINE DIOXYGENASE"/>
    <property type="match status" value="1"/>
</dbReference>
<comment type="caution">
    <text evidence="2">The sequence shown here is derived from an EMBL/GenBank/DDBJ whole genome shotgun (WGS) entry which is preliminary data.</text>
</comment>